<reference evidence="1" key="1">
    <citation type="submission" date="2018-06" db="EMBL/GenBank/DDBJ databases">
        <authorList>
            <person name="Zhirakovskaya E."/>
        </authorList>
    </citation>
    <scope>NUCLEOTIDE SEQUENCE</scope>
</reference>
<dbReference type="AlphaFoldDB" id="A0A3B0Z261"/>
<evidence type="ECO:0000313" key="1">
    <source>
        <dbReference type="EMBL" id="VAW81552.1"/>
    </source>
</evidence>
<organism evidence="1">
    <name type="scientific">hydrothermal vent metagenome</name>
    <dbReference type="NCBI Taxonomy" id="652676"/>
    <lineage>
        <taxon>unclassified sequences</taxon>
        <taxon>metagenomes</taxon>
        <taxon>ecological metagenomes</taxon>
    </lineage>
</organism>
<gene>
    <name evidence="1" type="ORF">MNBD_GAMMA12-2508</name>
</gene>
<sequence>MKYIIVFISFIVSNNTYSLDCSHPPIKDEIQSSRVIFVGRVDKIISSTEIVNNNPWDAERKIVASLKVLKNYKGKTNEYQVVDFSYRIAVGQKYLIFDNSAFSSMCVMRSLSSKLKDSGMYLKIIKEIINNKKKPKLIKGLTN</sequence>
<dbReference type="EMBL" id="UOFL01000221">
    <property type="protein sequence ID" value="VAW81552.1"/>
    <property type="molecule type" value="Genomic_DNA"/>
</dbReference>
<protein>
    <submittedName>
        <fullName evidence="1">Uncharacterized protein</fullName>
    </submittedName>
</protein>
<proteinExistence type="predicted"/>
<accession>A0A3B0Z261</accession>
<name>A0A3B0Z261_9ZZZZ</name>